<dbReference type="Gene3D" id="3.40.50.300">
    <property type="entry name" value="P-loop containing nucleotide triphosphate hydrolases"/>
    <property type="match status" value="1"/>
</dbReference>
<dbReference type="Pfam" id="PF00931">
    <property type="entry name" value="NB-ARC"/>
    <property type="match status" value="1"/>
</dbReference>
<evidence type="ECO:0000256" key="3">
    <source>
        <dbReference type="ARBA" id="ARBA00022737"/>
    </source>
</evidence>
<dbReference type="EMBL" id="JAMFTS010000005">
    <property type="protein sequence ID" value="KAJ4756417.1"/>
    <property type="molecule type" value="Genomic_DNA"/>
</dbReference>
<evidence type="ECO:0000256" key="2">
    <source>
        <dbReference type="ARBA" id="ARBA00022614"/>
    </source>
</evidence>
<keyword evidence="9" id="KW-1185">Reference proteome</keyword>
<comment type="similarity">
    <text evidence="1">Belongs to the disease resistance NB-LRR family.</text>
</comment>
<evidence type="ECO:0000313" key="9">
    <source>
        <dbReference type="Proteomes" id="UP001140206"/>
    </source>
</evidence>
<protein>
    <submittedName>
        <fullName evidence="8">Uncharacterized protein</fullName>
    </submittedName>
</protein>
<dbReference type="GO" id="GO:0006952">
    <property type="term" value="P:defense response"/>
    <property type="evidence" value="ECO:0007669"/>
    <property type="project" value="UniProtKB-KW"/>
</dbReference>
<dbReference type="InterPro" id="IPR038005">
    <property type="entry name" value="RX-like_CC"/>
</dbReference>
<evidence type="ECO:0000256" key="1">
    <source>
        <dbReference type="ARBA" id="ARBA00008894"/>
    </source>
</evidence>
<keyword evidence="2" id="KW-0433">Leucine-rich repeat</keyword>
<evidence type="ECO:0000313" key="8">
    <source>
        <dbReference type="EMBL" id="KAJ4756417.1"/>
    </source>
</evidence>
<dbReference type="PANTHER" id="PTHR19338:SF32">
    <property type="entry name" value="OS06G0287500 PROTEIN"/>
    <property type="match status" value="1"/>
</dbReference>
<dbReference type="Proteomes" id="UP001140206">
    <property type="component" value="Chromosome 5"/>
</dbReference>
<dbReference type="FunFam" id="3.40.50.300:FF:001091">
    <property type="entry name" value="Probable disease resistance protein At1g61300"/>
    <property type="match status" value="1"/>
</dbReference>
<dbReference type="Pfam" id="PF18052">
    <property type="entry name" value="Rx_N"/>
    <property type="match status" value="1"/>
</dbReference>
<sequence length="326" mass="37801">MEATAASLAKTTVDGVLQKVTAIAVDEVARMLGVRQDVWYIRGEMEMMNSFLIAAEARENDNIVVRTWVRQVKDLAYQIEDCLEEFSLHLENRSLFYRLRTLSTRRRIASNIRDIRAKVQEVSQRNLRYNLIKLSESSSNATFKDANLVTRMDALVLEETELVGQAKPKKDLIEMITEKNEDRKVIWITGMGGLGKTTLAKKVFDSPELRNNFPCRAWISISQTFDPNYLLREILKQISKNKDDKIRTTEELIRCMGSELKQSAYLVVLDDLWTTQAWDNIERAFPKNEKGSRIVVTTRNKDVADRCNWDLKKHLRTQTSFRRKFS</sequence>
<name>A0AAV8CPQ0_9POAL</name>
<accession>A0AAV8CPQ0</accession>
<dbReference type="CDD" id="cd14798">
    <property type="entry name" value="RX-CC_like"/>
    <property type="match status" value="1"/>
</dbReference>
<evidence type="ECO:0000256" key="5">
    <source>
        <dbReference type="ARBA" id="ARBA00022821"/>
    </source>
</evidence>
<keyword evidence="3" id="KW-0677">Repeat</keyword>
<reference evidence="8" key="1">
    <citation type="submission" date="2022-08" db="EMBL/GenBank/DDBJ databases">
        <authorList>
            <person name="Marques A."/>
        </authorList>
    </citation>
    <scope>NUCLEOTIDE SEQUENCE</scope>
    <source>
        <strain evidence="8">RhyPub2mFocal</strain>
        <tissue evidence="8">Leaves</tissue>
    </source>
</reference>
<evidence type="ECO:0000256" key="4">
    <source>
        <dbReference type="ARBA" id="ARBA00022741"/>
    </source>
</evidence>
<dbReference type="GO" id="GO:0043531">
    <property type="term" value="F:ADP binding"/>
    <property type="evidence" value="ECO:0007669"/>
    <property type="project" value="InterPro"/>
</dbReference>
<dbReference type="InterPro" id="IPR002182">
    <property type="entry name" value="NB-ARC"/>
</dbReference>
<comment type="caution">
    <text evidence="8">The sequence shown here is derived from an EMBL/GenBank/DDBJ whole genome shotgun (WGS) entry which is preliminary data.</text>
</comment>
<feature type="domain" description="Disease resistance N-terminal" evidence="7">
    <location>
        <begin position="13"/>
        <end position="100"/>
    </location>
</feature>
<organism evidence="8 9">
    <name type="scientific">Rhynchospora pubera</name>
    <dbReference type="NCBI Taxonomy" id="906938"/>
    <lineage>
        <taxon>Eukaryota</taxon>
        <taxon>Viridiplantae</taxon>
        <taxon>Streptophyta</taxon>
        <taxon>Embryophyta</taxon>
        <taxon>Tracheophyta</taxon>
        <taxon>Spermatophyta</taxon>
        <taxon>Magnoliopsida</taxon>
        <taxon>Liliopsida</taxon>
        <taxon>Poales</taxon>
        <taxon>Cyperaceae</taxon>
        <taxon>Cyperoideae</taxon>
        <taxon>Rhynchosporeae</taxon>
        <taxon>Rhynchospora</taxon>
    </lineage>
</organism>
<gene>
    <name evidence="8" type="ORF">LUZ62_090822</name>
</gene>
<dbReference type="PANTHER" id="PTHR19338">
    <property type="entry name" value="TRANSLOCASE OF INNER MITOCHONDRIAL MEMBRANE 13 HOMOLOG"/>
    <property type="match status" value="1"/>
</dbReference>
<dbReference type="AlphaFoldDB" id="A0AAV8CPQ0"/>
<feature type="domain" description="NB-ARC" evidence="6">
    <location>
        <begin position="168"/>
        <end position="313"/>
    </location>
</feature>
<dbReference type="Gene3D" id="1.20.5.4130">
    <property type="match status" value="1"/>
</dbReference>
<dbReference type="PRINTS" id="PR00364">
    <property type="entry name" value="DISEASERSIST"/>
</dbReference>
<keyword evidence="4" id="KW-0547">Nucleotide-binding</keyword>
<proteinExistence type="inferred from homology"/>
<evidence type="ECO:0000259" key="6">
    <source>
        <dbReference type="Pfam" id="PF00931"/>
    </source>
</evidence>
<dbReference type="InterPro" id="IPR041118">
    <property type="entry name" value="Rx_N"/>
</dbReference>
<dbReference type="SUPFAM" id="SSF52540">
    <property type="entry name" value="P-loop containing nucleoside triphosphate hydrolases"/>
    <property type="match status" value="1"/>
</dbReference>
<dbReference type="InterPro" id="IPR027417">
    <property type="entry name" value="P-loop_NTPase"/>
</dbReference>
<keyword evidence="5" id="KW-0611">Plant defense</keyword>
<evidence type="ECO:0000259" key="7">
    <source>
        <dbReference type="Pfam" id="PF18052"/>
    </source>
</evidence>